<reference evidence="4" key="2">
    <citation type="submission" date="2021-04" db="EMBL/GenBank/DDBJ databases">
        <authorList>
            <person name="Gilroy R."/>
        </authorList>
    </citation>
    <scope>NUCLEOTIDE SEQUENCE</scope>
    <source>
        <strain evidence="4">1282</strain>
    </source>
</reference>
<evidence type="ECO:0000259" key="3">
    <source>
        <dbReference type="PROSITE" id="PS51186"/>
    </source>
</evidence>
<gene>
    <name evidence="4" type="ORF">H9838_02105</name>
</gene>
<evidence type="ECO:0000313" key="5">
    <source>
        <dbReference type="Proteomes" id="UP000823915"/>
    </source>
</evidence>
<dbReference type="EMBL" id="DXDU01000028">
    <property type="protein sequence ID" value="HIY25951.1"/>
    <property type="molecule type" value="Genomic_DNA"/>
</dbReference>
<reference evidence="4" key="1">
    <citation type="journal article" date="2021" name="PeerJ">
        <title>Extensive microbial diversity within the chicken gut microbiome revealed by metagenomics and culture.</title>
        <authorList>
            <person name="Gilroy R."/>
            <person name="Ravi A."/>
            <person name="Getino M."/>
            <person name="Pursley I."/>
            <person name="Horton D.L."/>
            <person name="Alikhan N.F."/>
            <person name="Baker D."/>
            <person name="Gharbi K."/>
            <person name="Hall N."/>
            <person name="Watson M."/>
            <person name="Adriaenssens E.M."/>
            <person name="Foster-Nyarko E."/>
            <person name="Jarju S."/>
            <person name="Secka A."/>
            <person name="Antonio M."/>
            <person name="Oren A."/>
            <person name="Chaudhuri R.R."/>
            <person name="La Ragione R."/>
            <person name="Hildebrand F."/>
            <person name="Pallen M.J."/>
        </authorList>
    </citation>
    <scope>NUCLEOTIDE SEQUENCE</scope>
    <source>
        <strain evidence="4">1282</strain>
    </source>
</reference>
<comment type="caution">
    <text evidence="4">The sequence shown here is derived from an EMBL/GenBank/DDBJ whole genome shotgun (WGS) entry which is preliminary data.</text>
</comment>
<dbReference type="PANTHER" id="PTHR43877">
    <property type="entry name" value="AMINOALKYLPHOSPHONATE N-ACETYLTRANSFERASE-RELATED-RELATED"/>
    <property type="match status" value="1"/>
</dbReference>
<dbReference type="Proteomes" id="UP000823915">
    <property type="component" value="Unassembled WGS sequence"/>
</dbReference>
<keyword evidence="2" id="KW-0012">Acyltransferase</keyword>
<dbReference type="InterPro" id="IPR016181">
    <property type="entry name" value="Acyl_CoA_acyltransferase"/>
</dbReference>
<dbReference type="InterPro" id="IPR000182">
    <property type="entry name" value="GNAT_dom"/>
</dbReference>
<dbReference type="Gene3D" id="3.40.630.30">
    <property type="match status" value="1"/>
</dbReference>
<sequence length="179" mass="20089">MTIELFDRTNKRHLAQLEDLLEECFPQAYGGDLARRQAELCMEEERLAIAALEDGDLIGFVGAIPQYGVTGWELHPLAVTGSRRGRGVGKALVARLEQEAAARGCLTLYLGTDDEFFQTSLSQGDLFEDTFQKLRDIRNLRRHPYEFYQKQGFQIVGVLPDVNGRGKPDIFMAKPLGRG</sequence>
<dbReference type="GO" id="GO:0016747">
    <property type="term" value="F:acyltransferase activity, transferring groups other than amino-acyl groups"/>
    <property type="evidence" value="ECO:0007669"/>
    <property type="project" value="InterPro"/>
</dbReference>
<proteinExistence type="predicted"/>
<dbReference type="InterPro" id="IPR050832">
    <property type="entry name" value="Bact_Acetyltransf"/>
</dbReference>
<protein>
    <submittedName>
        <fullName evidence="4">GNAT family N-acetyltransferase</fullName>
    </submittedName>
</protein>
<accession>A0A9D1YBK0</accession>
<evidence type="ECO:0000256" key="2">
    <source>
        <dbReference type="ARBA" id="ARBA00023315"/>
    </source>
</evidence>
<name>A0A9D1YBK0_9FIRM</name>
<evidence type="ECO:0000313" key="4">
    <source>
        <dbReference type="EMBL" id="HIY25951.1"/>
    </source>
</evidence>
<dbReference type="SUPFAM" id="SSF55729">
    <property type="entry name" value="Acyl-CoA N-acyltransferases (Nat)"/>
    <property type="match status" value="1"/>
</dbReference>
<dbReference type="Pfam" id="PF00583">
    <property type="entry name" value="Acetyltransf_1"/>
    <property type="match status" value="1"/>
</dbReference>
<dbReference type="AlphaFoldDB" id="A0A9D1YBK0"/>
<keyword evidence="1" id="KW-0808">Transferase</keyword>
<dbReference type="CDD" id="cd04301">
    <property type="entry name" value="NAT_SF"/>
    <property type="match status" value="1"/>
</dbReference>
<organism evidence="4 5">
    <name type="scientific">Candidatus Acutalibacter pullistercoris</name>
    <dbReference type="NCBI Taxonomy" id="2838418"/>
    <lineage>
        <taxon>Bacteria</taxon>
        <taxon>Bacillati</taxon>
        <taxon>Bacillota</taxon>
        <taxon>Clostridia</taxon>
        <taxon>Eubacteriales</taxon>
        <taxon>Acutalibacteraceae</taxon>
        <taxon>Acutalibacter</taxon>
    </lineage>
</organism>
<dbReference type="PROSITE" id="PS51186">
    <property type="entry name" value="GNAT"/>
    <property type="match status" value="1"/>
</dbReference>
<evidence type="ECO:0000256" key="1">
    <source>
        <dbReference type="ARBA" id="ARBA00022679"/>
    </source>
</evidence>
<feature type="domain" description="N-acetyltransferase" evidence="3">
    <location>
        <begin position="1"/>
        <end position="177"/>
    </location>
</feature>